<protein>
    <submittedName>
        <fullName evidence="1">Uncharacterized protein</fullName>
    </submittedName>
</protein>
<organism evidence="1 2">
    <name type="scientific">Bacillus mycoides</name>
    <dbReference type="NCBI Taxonomy" id="1405"/>
    <lineage>
        <taxon>Bacteria</taxon>
        <taxon>Bacillati</taxon>
        <taxon>Bacillota</taxon>
        <taxon>Bacilli</taxon>
        <taxon>Bacillales</taxon>
        <taxon>Bacillaceae</taxon>
        <taxon>Bacillus</taxon>
        <taxon>Bacillus cereus group</taxon>
    </lineage>
</organism>
<evidence type="ECO:0000313" key="2">
    <source>
        <dbReference type="Proteomes" id="UP000437562"/>
    </source>
</evidence>
<evidence type="ECO:0000313" key="1">
    <source>
        <dbReference type="EMBL" id="VXC63855.1"/>
    </source>
</evidence>
<sequence>MNMIVNIVLVQHLKIFILLYNRVFLAFTYQEYEVGIIIAYIKDERIKRGNSNVT</sequence>
<proteinExistence type="predicted"/>
<dbReference type="AlphaFoldDB" id="A0A654A7S3"/>
<accession>A0A654A7S3</accession>
<gene>
    <name evidence="1" type="ORF">BACI71_40526</name>
</gene>
<dbReference type="Proteomes" id="UP000437562">
    <property type="component" value="Unassembled WGS sequence"/>
</dbReference>
<reference evidence="1 2" key="1">
    <citation type="submission" date="2019-10" db="EMBL/GenBank/DDBJ databases">
        <authorList>
            <person name="Karimi E."/>
        </authorList>
    </citation>
    <scope>NUCLEOTIDE SEQUENCE [LARGE SCALE GENOMIC DNA]</scope>
    <source>
        <strain evidence="1">Bacillus sp. 71</strain>
    </source>
</reference>
<dbReference type="EMBL" id="CABWMC010000029">
    <property type="protein sequence ID" value="VXC63855.1"/>
    <property type="molecule type" value="Genomic_DNA"/>
</dbReference>
<name>A0A654A7S3_BACMY</name>